<keyword evidence="2 5" id="KW-0238">DNA-binding</keyword>
<dbReference type="AlphaFoldDB" id="A0A7W8EG74"/>
<dbReference type="PROSITE" id="PS50987">
    <property type="entry name" value="HTH_ARSR_2"/>
    <property type="match status" value="1"/>
</dbReference>
<dbReference type="InterPro" id="IPR051081">
    <property type="entry name" value="HTH_MetalResp_TranReg"/>
</dbReference>
<dbReference type="RefSeq" id="WP_184965231.1">
    <property type="nucleotide sequence ID" value="NZ_JACHIN010000006.1"/>
</dbReference>
<dbReference type="InterPro" id="IPR011991">
    <property type="entry name" value="ArsR-like_HTH"/>
</dbReference>
<reference evidence="5 6" key="1">
    <citation type="submission" date="2020-08" db="EMBL/GenBank/DDBJ databases">
        <title>Genomic Encyclopedia of Type Strains, Phase IV (KMG-IV): sequencing the most valuable type-strain genomes for metagenomic binning, comparative biology and taxonomic classification.</title>
        <authorList>
            <person name="Goeker M."/>
        </authorList>
    </citation>
    <scope>NUCLEOTIDE SEQUENCE [LARGE SCALE GENOMIC DNA]</scope>
    <source>
        <strain evidence="5 6">DSM 45385</strain>
    </source>
</reference>
<evidence type="ECO:0000313" key="6">
    <source>
        <dbReference type="Proteomes" id="UP000568380"/>
    </source>
</evidence>
<sequence>MDEALRAVADPTRRAILLLVRDGEVAAGDLARHFPGISRPAVSQHLRVLTSAGLLGVRRDGNRRLYRLRREGLAEAAGFIQDMWSDRLDLLKRAAEQEENEQGAR</sequence>
<comment type="caution">
    <text evidence="5">The sequence shown here is derived from an EMBL/GenBank/DDBJ whole genome shotgun (WGS) entry which is preliminary data.</text>
</comment>
<evidence type="ECO:0000256" key="2">
    <source>
        <dbReference type="ARBA" id="ARBA00023125"/>
    </source>
</evidence>
<dbReference type="CDD" id="cd00090">
    <property type="entry name" value="HTH_ARSR"/>
    <property type="match status" value="1"/>
</dbReference>
<dbReference type="PANTHER" id="PTHR33154:SF33">
    <property type="entry name" value="TRANSCRIPTIONAL REPRESSOR SDPR"/>
    <property type="match status" value="1"/>
</dbReference>
<organism evidence="5 6">
    <name type="scientific">Nonomuraea endophytica</name>
    <dbReference type="NCBI Taxonomy" id="714136"/>
    <lineage>
        <taxon>Bacteria</taxon>
        <taxon>Bacillati</taxon>
        <taxon>Actinomycetota</taxon>
        <taxon>Actinomycetes</taxon>
        <taxon>Streptosporangiales</taxon>
        <taxon>Streptosporangiaceae</taxon>
        <taxon>Nonomuraea</taxon>
    </lineage>
</organism>
<proteinExistence type="predicted"/>
<evidence type="ECO:0000256" key="1">
    <source>
        <dbReference type="ARBA" id="ARBA00023015"/>
    </source>
</evidence>
<dbReference type="InterPro" id="IPR001845">
    <property type="entry name" value="HTH_ArsR_DNA-bd_dom"/>
</dbReference>
<evidence type="ECO:0000259" key="4">
    <source>
        <dbReference type="PROSITE" id="PS50987"/>
    </source>
</evidence>
<dbReference type="EMBL" id="JACHIN010000006">
    <property type="protein sequence ID" value="MBB5079555.1"/>
    <property type="molecule type" value="Genomic_DNA"/>
</dbReference>
<feature type="domain" description="HTH arsR-type" evidence="4">
    <location>
        <begin position="1"/>
        <end position="95"/>
    </location>
</feature>
<keyword evidence="6" id="KW-1185">Reference proteome</keyword>
<dbReference type="SUPFAM" id="SSF46785">
    <property type="entry name" value="Winged helix' DNA-binding domain"/>
    <property type="match status" value="1"/>
</dbReference>
<evidence type="ECO:0000256" key="3">
    <source>
        <dbReference type="ARBA" id="ARBA00023163"/>
    </source>
</evidence>
<dbReference type="InterPro" id="IPR036390">
    <property type="entry name" value="WH_DNA-bd_sf"/>
</dbReference>
<dbReference type="GO" id="GO:0003700">
    <property type="term" value="F:DNA-binding transcription factor activity"/>
    <property type="evidence" value="ECO:0007669"/>
    <property type="project" value="InterPro"/>
</dbReference>
<keyword evidence="3" id="KW-0804">Transcription</keyword>
<dbReference type="Gene3D" id="1.10.10.10">
    <property type="entry name" value="Winged helix-like DNA-binding domain superfamily/Winged helix DNA-binding domain"/>
    <property type="match status" value="1"/>
</dbReference>
<protein>
    <submittedName>
        <fullName evidence="5">DNA-binding transcriptional ArsR family regulator</fullName>
    </submittedName>
</protein>
<dbReference type="PRINTS" id="PR00778">
    <property type="entry name" value="HTHARSR"/>
</dbReference>
<dbReference type="PANTHER" id="PTHR33154">
    <property type="entry name" value="TRANSCRIPTIONAL REGULATOR, ARSR FAMILY"/>
    <property type="match status" value="1"/>
</dbReference>
<keyword evidence="1" id="KW-0805">Transcription regulation</keyword>
<dbReference type="GO" id="GO:0003677">
    <property type="term" value="F:DNA binding"/>
    <property type="evidence" value="ECO:0007669"/>
    <property type="project" value="UniProtKB-KW"/>
</dbReference>
<dbReference type="Proteomes" id="UP000568380">
    <property type="component" value="Unassembled WGS sequence"/>
</dbReference>
<dbReference type="NCBIfam" id="NF033788">
    <property type="entry name" value="HTH_metalloreg"/>
    <property type="match status" value="1"/>
</dbReference>
<accession>A0A7W8EG74</accession>
<gene>
    <name evidence="5" type="ORF">HNR40_005041</name>
</gene>
<dbReference type="Pfam" id="PF12840">
    <property type="entry name" value="HTH_20"/>
    <property type="match status" value="1"/>
</dbReference>
<evidence type="ECO:0000313" key="5">
    <source>
        <dbReference type="EMBL" id="MBB5079555.1"/>
    </source>
</evidence>
<dbReference type="SMART" id="SM00418">
    <property type="entry name" value="HTH_ARSR"/>
    <property type="match status" value="1"/>
</dbReference>
<dbReference type="InterPro" id="IPR036388">
    <property type="entry name" value="WH-like_DNA-bd_sf"/>
</dbReference>
<name>A0A7W8EG74_9ACTN</name>